<organism evidence="2 3">
    <name type="scientific">Halocynthiibacter halioticoli</name>
    <dbReference type="NCBI Taxonomy" id="2986804"/>
    <lineage>
        <taxon>Bacteria</taxon>
        <taxon>Pseudomonadati</taxon>
        <taxon>Pseudomonadota</taxon>
        <taxon>Alphaproteobacteria</taxon>
        <taxon>Rhodobacterales</taxon>
        <taxon>Paracoccaceae</taxon>
        <taxon>Halocynthiibacter</taxon>
    </lineage>
</organism>
<keyword evidence="3" id="KW-1185">Reference proteome</keyword>
<feature type="compositionally biased region" description="Basic and acidic residues" evidence="1">
    <location>
        <begin position="127"/>
        <end position="145"/>
    </location>
</feature>
<dbReference type="EMBL" id="JAOYFC010000006">
    <property type="protein sequence ID" value="MCV6826014.1"/>
    <property type="molecule type" value="Genomic_DNA"/>
</dbReference>
<name>A0AAE3J1M8_9RHOB</name>
<gene>
    <name evidence="2" type="ORF">OH136_15735</name>
</gene>
<feature type="compositionally biased region" description="Acidic residues" evidence="1">
    <location>
        <begin position="146"/>
        <end position="157"/>
    </location>
</feature>
<dbReference type="RefSeq" id="WP_263954986.1">
    <property type="nucleotide sequence ID" value="NZ_JAOYFC010000006.1"/>
</dbReference>
<accession>A0AAE3J1M8</accession>
<evidence type="ECO:0000313" key="2">
    <source>
        <dbReference type="EMBL" id="MCV6826014.1"/>
    </source>
</evidence>
<comment type="caution">
    <text evidence="2">The sequence shown here is derived from an EMBL/GenBank/DDBJ whole genome shotgun (WGS) entry which is preliminary data.</text>
</comment>
<protein>
    <recommendedName>
        <fullName evidence="4">Homeodomain phBC6A51-type domain-containing protein</fullName>
    </recommendedName>
</protein>
<proteinExistence type="predicted"/>
<dbReference type="AlphaFoldDB" id="A0AAE3J1M8"/>
<evidence type="ECO:0000313" key="3">
    <source>
        <dbReference type="Proteomes" id="UP001208041"/>
    </source>
</evidence>
<reference evidence="2" key="1">
    <citation type="submission" date="2022-10" db="EMBL/GenBank/DDBJ databases">
        <authorList>
            <person name="Yue Y."/>
        </authorList>
    </citation>
    <scope>NUCLEOTIDE SEQUENCE</scope>
    <source>
        <strain evidence="2">Z654</strain>
    </source>
</reference>
<evidence type="ECO:0000256" key="1">
    <source>
        <dbReference type="SAM" id="MobiDB-lite"/>
    </source>
</evidence>
<dbReference type="Proteomes" id="UP001208041">
    <property type="component" value="Unassembled WGS sequence"/>
</dbReference>
<evidence type="ECO:0008006" key="4">
    <source>
        <dbReference type="Google" id="ProtNLM"/>
    </source>
</evidence>
<sequence length="176" mass="20382">MASDKNYLNKLPVLVEEEDPRAGNARKYDAELHCQMVRDLGQEGAFPAEWCANIGIHRSTLHRWANQHPEFDEALKQAWSLCQAWWERKNRESIGNPNAKTALIIETLRKRFPYSWGNNSAIDTEEDYRNRPRDITEDGTPKAEELSADEVASMDDDDLKEKIRVLQERLKITRDG</sequence>
<feature type="region of interest" description="Disordered" evidence="1">
    <location>
        <begin position="125"/>
        <end position="157"/>
    </location>
</feature>